<organism evidence="1 2">
    <name type="scientific">Hebeloma cylindrosporum</name>
    <dbReference type="NCBI Taxonomy" id="76867"/>
    <lineage>
        <taxon>Eukaryota</taxon>
        <taxon>Fungi</taxon>
        <taxon>Dikarya</taxon>
        <taxon>Basidiomycota</taxon>
        <taxon>Agaricomycotina</taxon>
        <taxon>Agaricomycetes</taxon>
        <taxon>Agaricomycetidae</taxon>
        <taxon>Agaricales</taxon>
        <taxon>Agaricineae</taxon>
        <taxon>Hymenogastraceae</taxon>
        <taxon>Hebeloma</taxon>
    </lineage>
</organism>
<accession>A0A0C3BWM6</accession>
<reference evidence="2" key="2">
    <citation type="submission" date="2015-01" db="EMBL/GenBank/DDBJ databases">
        <title>Evolutionary Origins and Diversification of the Mycorrhizal Mutualists.</title>
        <authorList>
            <consortium name="DOE Joint Genome Institute"/>
            <consortium name="Mycorrhizal Genomics Consortium"/>
            <person name="Kohler A."/>
            <person name="Kuo A."/>
            <person name="Nagy L.G."/>
            <person name="Floudas D."/>
            <person name="Copeland A."/>
            <person name="Barry K.W."/>
            <person name="Cichocki N."/>
            <person name="Veneault-Fourrey C."/>
            <person name="LaButti K."/>
            <person name="Lindquist E.A."/>
            <person name="Lipzen A."/>
            <person name="Lundell T."/>
            <person name="Morin E."/>
            <person name="Murat C."/>
            <person name="Riley R."/>
            <person name="Ohm R."/>
            <person name="Sun H."/>
            <person name="Tunlid A."/>
            <person name="Henrissat B."/>
            <person name="Grigoriev I.V."/>
            <person name="Hibbett D.S."/>
            <person name="Martin F."/>
        </authorList>
    </citation>
    <scope>NUCLEOTIDE SEQUENCE [LARGE SCALE GENOMIC DNA]</scope>
    <source>
        <strain evidence="2">h7</strain>
    </source>
</reference>
<sequence>MSALEHIHPALPHRFRTRKAPALCDPREVDLVKERVNMFGTLSWASLNALNGIELNLRDDLESLTFVLIYFLHCNAREKKRRR</sequence>
<proteinExistence type="predicted"/>
<dbReference type="Proteomes" id="UP000053424">
    <property type="component" value="Unassembled WGS sequence"/>
</dbReference>
<dbReference type="OrthoDB" id="1932208at2759"/>
<evidence type="ECO:0000313" key="1">
    <source>
        <dbReference type="EMBL" id="KIM41015.1"/>
    </source>
</evidence>
<name>A0A0C3BWM6_HEBCY</name>
<dbReference type="HOGENOM" id="CLU_2542813_0_0_1"/>
<reference evidence="1 2" key="1">
    <citation type="submission" date="2014-04" db="EMBL/GenBank/DDBJ databases">
        <authorList>
            <consortium name="DOE Joint Genome Institute"/>
            <person name="Kuo A."/>
            <person name="Gay G."/>
            <person name="Dore J."/>
            <person name="Kohler A."/>
            <person name="Nagy L.G."/>
            <person name="Floudas D."/>
            <person name="Copeland A."/>
            <person name="Barry K.W."/>
            <person name="Cichocki N."/>
            <person name="Veneault-Fourrey C."/>
            <person name="LaButti K."/>
            <person name="Lindquist E.A."/>
            <person name="Lipzen A."/>
            <person name="Lundell T."/>
            <person name="Morin E."/>
            <person name="Murat C."/>
            <person name="Sun H."/>
            <person name="Tunlid A."/>
            <person name="Henrissat B."/>
            <person name="Grigoriev I.V."/>
            <person name="Hibbett D.S."/>
            <person name="Martin F."/>
            <person name="Nordberg H.P."/>
            <person name="Cantor M.N."/>
            <person name="Hua S.X."/>
        </authorList>
    </citation>
    <scope>NUCLEOTIDE SEQUENCE [LARGE SCALE GENOMIC DNA]</scope>
    <source>
        <strain evidence="2">h7</strain>
    </source>
</reference>
<protein>
    <submittedName>
        <fullName evidence="1">Uncharacterized protein</fullName>
    </submittedName>
</protein>
<dbReference type="EMBL" id="KN831781">
    <property type="protein sequence ID" value="KIM41015.1"/>
    <property type="molecule type" value="Genomic_DNA"/>
</dbReference>
<dbReference type="SUPFAM" id="SSF56112">
    <property type="entry name" value="Protein kinase-like (PK-like)"/>
    <property type="match status" value="1"/>
</dbReference>
<evidence type="ECO:0000313" key="2">
    <source>
        <dbReference type="Proteomes" id="UP000053424"/>
    </source>
</evidence>
<gene>
    <name evidence="1" type="ORF">M413DRAFT_445773</name>
</gene>
<dbReference type="InterPro" id="IPR011009">
    <property type="entry name" value="Kinase-like_dom_sf"/>
</dbReference>
<dbReference type="AlphaFoldDB" id="A0A0C3BWM6"/>
<keyword evidence="2" id="KW-1185">Reference proteome</keyword>
<dbReference type="Gene3D" id="1.10.510.10">
    <property type="entry name" value="Transferase(Phosphotransferase) domain 1"/>
    <property type="match status" value="1"/>
</dbReference>